<dbReference type="EMBL" id="CYKH01001925">
    <property type="protein sequence ID" value="CUI15218.1"/>
    <property type="molecule type" value="Genomic_DNA"/>
</dbReference>
<sequence length="171" mass="18080">ILNMSVASTEGCNARLSIPSLTTAGDEASPPPPHPPVIVLRHKDATSSPSTASAAPQQQLGNVRYYADNRVCDDIFTTVTEEDQSTAEQTVPVAGFHMRQGSCIFGLEVTSAANTDLSLPPNGALTIELQITVSVVSAVLHSALRRAFPMPVHGTDGVVISYRAVLTLEKE</sequence>
<reference evidence="3" key="1">
    <citation type="submission" date="2015-09" db="EMBL/GenBank/DDBJ databases">
        <authorList>
            <consortium name="Pathogen Informatics"/>
        </authorList>
    </citation>
    <scope>NUCLEOTIDE SEQUENCE [LARGE SCALE GENOMIC DNA]</scope>
    <source>
        <strain evidence="3">Lake Konstanz</strain>
    </source>
</reference>
<evidence type="ECO:0000313" key="3">
    <source>
        <dbReference type="Proteomes" id="UP000051952"/>
    </source>
</evidence>
<organism evidence="2 3">
    <name type="scientific">Bodo saltans</name>
    <name type="common">Flagellated protozoan</name>
    <dbReference type="NCBI Taxonomy" id="75058"/>
    <lineage>
        <taxon>Eukaryota</taxon>
        <taxon>Discoba</taxon>
        <taxon>Euglenozoa</taxon>
        <taxon>Kinetoplastea</taxon>
        <taxon>Metakinetoplastina</taxon>
        <taxon>Eubodonida</taxon>
        <taxon>Bodonidae</taxon>
        <taxon>Bodo</taxon>
    </lineage>
</organism>
<name>A0A0S4KHW2_BODSA</name>
<feature type="non-terminal residue" evidence="2">
    <location>
        <position position="1"/>
    </location>
</feature>
<proteinExistence type="predicted"/>
<feature type="region of interest" description="Disordered" evidence="1">
    <location>
        <begin position="22"/>
        <end position="57"/>
    </location>
</feature>
<dbReference type="Proteomes" id="UP000051952">
    <property type="component" value="Unassembled WGS sequence"/>
</dbReference>
<protein>
    <submittedName>
        <fullName evidence="2">GPI-anchored surface protein, putative</fullName>
    </submittedName>
</protein>
<gene>
    <name evidence="2" type="ORF">BSAL_32065</name>
</gene>
<accession>A0A0S4KHW2</accession>
<feature type="compositionally biased region" description="Low complexity" evidence="1">
    <location>
        <begin position="46"/>
        <end position="57"/>
    </location>
</feature>
<evidence type="ECO:0000313" key="2">
    <source>
        <dbReference type="EMBL" id="CUI15218.1"/>
    </source>
</evidence>
<keyword evidence="3" id="KW-1185">Reference proteome</keyword>
<evidence type="ECO:0000256" key="1">
    <source>
        <dbReference type="SAM" id="MobiDB-lite"/>
    </source>
</evidence>
<dbReference type="VEuPathDB" id="TriTrypDB:BSAL_32065"/>
<dbReference type="AlphaFoldDB" id="A0A0S4KHW2"/>